<dbReference type="PANTHER" id="PTHR43304">
    <property type="entry name" value="PHYTOCHROME-LIKE PROTEIN CPH1"/>
    <property type="match status" value="1"/>
</dbReference>
<keyword evidence="10" id="KW-1185">Reference proteome</keyword>
<evidence type="ECO:0000256" key="5">
    <source>
        <dbReference type="ARBA" id="ARBA00022777"/>
    </source>
</evidence>
<dbReference type="Gene3D" id="3.30.450.20">
    <property type="entry name" value="PAS domain"/>
    <property type="match status" value="2"/>
</dbReference>
<dbReference type="EMBL" id="CP029600">
    <property type="protein sequence ID" value="AWO01805.1"/>
    <property type="molecule type" value="Genomic_DNA"/>
</dbReference>
<dbReference type="Gene3D" id="1.10.287.130">
    <property type="match status" value="1"/>
</dbReference>
<feature type="transmembrane region" description="Helical" evidence="6">
    <location>
        <begin position="43"/>
        <end position="64"/>
    </location>
</feature>
<dbReference type="SMART" id="SM00091">
    <property type="entry name" value="PAS"/>
    <property type="match status" value="2"/>
</dbReference>
<dbReference type="EC" id="2.7.13.3" evidence="2"/>
<evidence type="ECO:0000259" key="8">
    <source>
        <dbReference type="PROSITE" id="PS50113"/>
    </source>
</evidence>
<sequence length="392" mass="45366">MAMSATALKAAGLYLLLGCVWAGTYSSLWLSLAAHFPQVNPALLPYIMHAAFVTVSAVLVFVLVRNNSRQNNYRLLFYEHPLPMWIYEWGTLKFLAVNNAAIEKYGYSRKEFLGMTILDIRHPSTVNEVLEDVRKTSKQSVYRGVWQHQKKNREIFPVELYAHTTRYRGHEARLVMAVDIDAEIRSTVMAKDIGTRYELLAQVTPDYIYYWDMSADHVTRNHGPSSLFGYKEEEIMPHGNWWYEKIHPDDAETVQQRFQAALRSHTVQWSAEYRFRCANGQYKFVHDRGHIIYNEEGQPVRMIGAVQDITEKQQYVQQLQQQNAVLQDIARINSHEIRRPVASILGIMSMFDLDKNEPALNSRLLGLLQQSTAELDGLLHQIQHKLRSLNKQ</sequence>
<dbReference type="InterPro" id="IPR013655">
    <property type="entry name" value="PAS_fold_3"/>
</dbReference>
<dbReference type="Pfam" id="PF13426">
    <property type="entry name" value="PAS_9"/>
    <property type="match status" value="1"/>
</dbReference>
<dbReference type="InterPro" id="IPR003661">
    <property type="entry name" value="HisK_dim/P_dom"/>
</dbReference>
<dbReference type="PROSITE" id="PS50113">
    <property type="entry name" value="PAC"/>
    <property type="match status" value="1"/>
</dbReference>
<dbReference type="Proteomes" id="UP000246099">
    <property type="component" value="Chromosome"/>
</dbReference>
<keyword evidence="4" id="KW-0808">Transferase</keyword>
<dbReference type="InterPro" id="IPR000700">
    <property type="entry name" value="PAS-assoc_C"/>
</dbReference>
<dbReference type="PANTHER" id="PTHR43304:SF1">
    <property type="entry name" value="PAC DOMAIN-CONTAINING PROTEIN"/>
    <property type="match status" value="1"/>
</dbReference>
<evidence type="ECO:0000256" key="3">
    <source>
        <dbReference type="ARBA" id="ARBA00022553"/>
    </source>
</evidence>
<dbReference type="NCBIfam" id="TIGR00229">
    <property type="entry name" value="sensory_box"/>
    <property type="match status" value="2"/>
</dbReference>
<protein>
    <recommendedName>
        <fullName evidence="2">histidine kinase</fullName>
        <ecNumber evidence="2">2.7.13.3</ecNumber>
    </recommendedName>
</protein>
<proteinExistence type="predicted"/>
<dbReference type="InterPro" id="IPR035965">
    <property type="entry name" value="PAS-like_dom_sf"/>
</dbReference>
<organism evidence="9 10">
    <name type="scientific">Chitinophaga alhagiae</name>
    <dbReference type="NCBI Taxonomy" id="2203219"/>
    <lineage>
        <taxon>Bacteria</taxon>
        <taxon>Pseudomonadati</taxon>
        <taxon>Bacteroidota</taxon>
        <taxon>Chitinophagia</taxon>
        <taxon>Chitinophagales</taxon>
        <taxon>Chitinophagaceae</taxon>
        <taxon>Chitinophaga</taxon>
    </lineage>
</organism>
<feature type="domain" description="PAC" evidence="8">
    <location>
        <begin position="269"/>
        <end position="321"/>
    </location>
</feature>
<dbReference type="Pfam" id="PF08447">
    <property type="entry name" value="PAS_3"/>
    <property type="match status" value="1"/>
</dbReference>
<accession>A0ABM6WCV0</accession>
<comment type="catalytic activity">
    <reaction evidence="1">
        <text>ATP + protein L-histidine = ADP + protein N-phospho-L-histidine.</text>
        <dbReference type="EC" id="2.7.13.3"/>
    </reaction>
</comment>
<reference evidence="9 10" key="1">
    <citation type="submission" date="2018-05" db="EMBL/GenBank/DDBJ databases">
        <title>Chitinophaga sp. nov., isolated from rhizosphere soil of Alhagi.</title>
        <authorList>
            <person name="Liu Y."/>
        </authorList>
    </citation>
    <scope>NUCLEOTIDE SEQUENCE [LARGE SCALE GENOMIC DNA]</scope>
    <source>
        <strain evidence="9 10">T22</strain>
    </source>
</reference>
<dbReference type="PROSITE" id="PS50112">
    <property type="entry name" value="PAS"/>
    <property type="match status" value="2"/>
</dbReference>
<evidence type="ECO:0000259" key="7">
    <source>
        <dbReference type="PROSITE" id="PS50112"/>
    </source>
</evidence>
<dbReference type="CDD" id="cd00082">
    <property type="entry name" value="HisKA"/>
    <property type="match status" value="1"/>
</dbReference>
<evidence type="ECO:0000256" key="1">
    <source>
        <dbReference type="ARBA" id="ARBA00000085"/>
    </source>
</evidence>
<gene>
    <name evidence="9" type="ORF">DLD77_08900</name>
</gene>
<dbReference type="InterPro" id="IPR052162">
    <property type="entry name" value="Sensor_kinase/Photoreceptor"/>
</dbReference>
<keyword evidence="6" id="KW-0472">Membrane</keyword>
<feature type="domain" description="PAS" evidence="7">
    <location>
        <begin position="193"/>
        <end position="265"/>
    </location>
</feature>
<name>A0ABM6WCV0_9BACT</name>
<dbReference type="InterPro" id="IPR001610">
    <property type="entry name" value="PAC"/>
</dbReference>
<evidence type="ECO:0000313" key="9">
    <source>
        <dbReference type="EMBL" id="AWO01805.1"/>
    </source>
</evidence>
<evidence type="ECO:0000256" key="6">
    <source>
        <dbReference type="SAM" id="Phobius"/>
    </source>
</evidence>
<keyword evidence="6" id="KW-0812">Transmembrane</keyword>
<keyword evidence="3" id="KW-0597">Phosphoprotein</keyword>
<dbReference type="SUPFAM" id="SSF47384">
    <property type="entry name" value="Homodimeric domain of signal transducing histidine kinase"/>
    <property type="match status" value="1"/>
</dbReference>
<evidence type="ECO:0000313" key="10">
    <source>
        <dbReference type="Proteomes" id="UP000246099"/>
    </source>
</evidence>
<evidence type="ECO:0000256" key="2">
    <source>
        <dbReference type="ARBA" id="ARBA00012438"/>
    </source>
</evidence>
<evidence type="ECO:0000256" key="4">
    <source>
        <dbReference type="ARBA" id="ARBA00022679"/>
    </source>
</evidence>
<dbReference type="InterPro" id="IPR036097">
    <property type="entry name" value="HisK_dim/P_sf"/>
</dbReference>
<keyword evidence="6" id="KW-1133">Transmembrane helix</keyword>
<dbReference type="SMART" id="SM00086">
    <property type="entry name" value="PAC"/>
    <property type="match status" value="2"/>
</dbReference>
<dbReference type="InterPro" id="IPR000014">
    <property type="entry name" value="PAS"/>
</dbReference>
<feature type="domain" description="PAS" evidence="7">
    <location>
        <begin position="90"/>
        <end position="140"/>
    </location>
</feature>
<dbReference type="CDD" id="cd00130">
    <property type="entry name" value="PAS"/>
    <property type="match status" value="2"/>
</dbReference>
<dbReference type="SUPFAM" id="SSF55785">
    <property type="entry name" value="PYP-like sensor domain (PAS domain)"/>
    <property type="match status" value="2"/>
</dbReference>
<keyword evidence="5" id="KW-0418">Kinase</keyword>